<comment type="caution">
    <text evidence="1">The sequence shown here is derived from an EMBL/GenBank/DDBJ whole genome shotgun (WGS) entry which is preliminary data.</text>
</comment>
<feature type="non-terminal residue" evidence="1">
    <location>
        <position position="63"/>
    </location>
</feature>
<accession>A0ABN9B1Y3</accession>
<protein>
    <submittedName>
        <fullName evidence="1">Uncharacterized protein</fullName>
    </submittedName>
</protein>
<sequence>MSCQSAPGGKKLGFWVFSCRGSVQPGGQPVNNTHVSHLPARTCCFVFLCTAQKHKAACVPSKK</sequence>
<dbReference type="EMBL" id="CATNWA010002182">
    <property type="protein sequence ID" value="CAI9542297.1"/>
    <property type="molecule type" value="Genomic_DNA"/>
</dbReference>
<evidence type="ECO:0000313" key="2">
    <source>
        <dbReference type="Proteomes" id="UP001162483"/>
    </source>
</evidence>
<reference evidence="1" key="1">
    <citation type="submission" date="2023-05" db="EMBL/GenBank/DDBJ databases">
        <authorList>
            <person name="Stuckert A."/>
        </authorList>
    </citation>
    <scope>NUCLEOTIDE SEQUENCE</scope>
</reference>
<evidence type="ECO:0000313" key="1">
    <source>
        <dbReference type="EMBL" id="CAI9542297.1"/>
    </source>
</evidence>
<dbReference type="Proteomes" id="UP001162483">
    <property type="component" value="Unassembled WGS sequence"/>
</dbReference>
<name>A0ABN9B1Y3_9NEOB</name>
<keyword evidence="2" id="KW-1185">Reference proteome</keyword>
<proteinExistence type="predicted"/>
<organism evidence="1 2">
    <name type="scientific">Staurois parvus</name>
    <dbReference type="NCBI Taxonomy" id="386267"/>
    <lineage>
        <taxon>Eukaryota</taxon>
        <taxon>Metazoa</taxon>
        <taxon>Chordata</taxon>
        <taxon>Craniata</taxon>
        <taxon>Vertebrata</taxon>
        <taxon>Euteleostomi</taxon>
        <taxon>Amphibia</taxon>
        <taxon>Batrachia</taxon>
        <taxon>Anura</taxon>
        <taxon>Neobatrachia</taxon>
        <taxon>Ranoidea</taxon>
        <taxon>Ranidae</taxon>
        <taxon>Staurois</taxon>
    </lineage>
</organism>
<gene>
    <name evidence="1" type="ORF">SPARVUS_LOCUS2066651</name>
</gene>